<dbReference type="InterPro" id="IPR014942">
    <property type="entry name" value="AbiEii"/>
</dbReference>
<dbReference type="STRING" id="1798470.A3D55_01000"/>
<dbReference type="Gene3D" id="3.10.450.620">
    <property type="entry name" value="JHP933, nucleotidyltransferase-like core domain"/>
    <property type="match status" value="1"/>
</dbReference>
<dbReference type="Proteomes" id="UP000178825">
    <property type="component" value="Unassembled WGS sequence"/>
</dbReference>
<evidence type="ECO:0000313" key="1">
    <source>
        <dbReference type="EMBL" id="OGG38424.1"/>
    </source>
</evidence>
<proteinExistence type="predicted"/>
<dbReference type="Pfam" id="PF08843">
    <property type="entry name" value="AbiEii"/>
    <property type="match status" value="1"/>
</dbReference>
<evidence type="ECO:0000313" key="2">
    <source>
        <dbReference type="Proteomes" id="UP000178825"/>
    </source>
</evidence>
<gene>
    <name evidence="1" type="ORF">A3D55_01000</name>
</gene>
<organism evidence="1 2">
    <name type="scientific">Candidatus Jorgensenbacteria bacterium RIFCSPHIGHO2_02_FULL_45_20</name>
    <dbReference type="NCBI Taxonomy" id="1798470"/>
    <lineage>
        <taxon>Bacteria</taxon>
        <taxon>Candidatus Joergenseniibacteriota</taxon>
    </lineage>
</organism>
<accession>A0A1F6BNC2</accession>
<comment type="caution">
    <text evidence="1">The sequence shown here is derived from an EMBL/GenBank/DDBJ whole genome shotgun (WGS) entry which is preliminary data.</text>
</comment>
<sequence length="234" mass="27589">MTLNTTTHKNILIKILKNIYTDSTIGPLLGFKGGTAVYLFYNLNRFSVDLDFDLLNVEKEDYVFEQIKKILKNYGTIKEAEKKRFNLFYVLAYDDKVLGAQNIKVEINRREFGSKYEVKSYLGISMKVMVQEDMFAHKLCAMYERIGKTNRDIFDVWYFLQNEWPVNKKIVEERTKMSFKEFLQKCLDSLEKMTDQNILSGMGELLDAKQKDWVKSKLRTETIFLMKLALDNEK</sequence>
<dbReference type="AlphaFoldDB" id="A0A1F6BNC2"/>
<reference evidence="1 2" key="1">
    <citation type="journal article" date="2016" name="Nat. Commun.">
        <title>Thousands of microbial genomes shed light on interconnected biogeochemical processes in an aquifer system.</title>
        <authorList>
            <person name="Anantharaman K."/>
            <person name="Brown C.T."/>
            <person name="Hug L.A."/>
            <person name="Sharon I."/>
            <person name="Castelle C.J."/>
            <person name="Probst A.J."/>
            <person name="Thomas B.C."/>
            <person name="Singh A."/>
            <person name="Wilkins M.J."/>
            <person name="Karaoz U."/>
            <person name="Brodie E.L."/>
            <person name="Williams K.H."/>
            <person name="Hubbard S.S."/>
            <person name="Banfield J.F."/>
        </authorList>
    </citation>
    <scope>NUCLEOTIDE SEQUENCE [LARGE SCALE GENOMIC DNA]</scope>
</reference>
<name>A0A1F6BNC2_9BACT</name>
<dbReference type="EMBL" id="MFKJ01000023">
    <property type="protein sequence ID" value="OGG38424.1"/>
    <property type="molecule type" value="Genomic_DNA"/>
</dbReference>
<evidence type="ECO:0008006" key="3">
    <source>
        <dbReference type="Google" id="ProtNLM"/>
    </source>
</evidence>
<protein>
    <recommendedName>
        <fullName evidence="3">Nucleotidyl transferase AbiEii/AbiGii toxin family protein</fullName>
    </recommendedName>
</protein>